<evidence type="ECO:0000256" key="3">
    <source>
        <dbReference type="ARBA" id="ARBA00023163"/>
    </source>
</evidence>
<protein>
    <submittedName>
        <fullName evidence="7">Transcriptional regulator, TetR family</fullName>
    </submittedName>
</protein>
<dbReference type="AlphaFoldDB" id="A0A1H1XCA7"/>
<organism evidence="7 10">
    <name type="scientific">Pseudomonas asplenii</name>
    <dbReference type="NCBI Taxonomy" id="53407"/>
    <lineage>
        <taxon>Bacteria</taxon>
        <taxon>Pseudomonadati</taxon>
        <taxon>Pseudomonadota</taxon>
        <taxon>Gammaproteobacteria</taxon>
        <taxon>Pseudomonadales</taxon>
        <taxon>Pseudomonadaceae</taxon>
        <taxon>Pseudomonas</taxon>
    </lineage>
</organism>
<dbReference type="Gene3D" id="1.10.357.10">
    <property type="entry name" value="Tetracycline Repressor, domain 2"/>
    <property type="match status" value="1"/>
</dbReference>
<evidence type="ECO:0000256" key="2">
    <source>
        <dbReference type="ARBA" id="ARBA00023125"/>
    </source>
</evidence>
<accession>A0A1H1XCA7</accession>
<dbReference type="PROSITE" id="PS01081">
    <property type="entry name" value="HTH_TETR_1"/>
    <property type="match status" value="1"/>
</dbReference>
<dbReference type="PANTHER" id="PTHR30055:SF234">
    <property type="entry name" value="HTH-TYPE TRANSCRIPTIONAL REGULATOR BETI"/>
    <property type="match status" value="1"/>
</dbReference>
<sequence>MAKSTPTPASSTTAGTTLEAKKRPAQQRATETYERILDATSKILTEVGIERLSTNQVCARAGLTPPALYRYFPNKFALLSVLGQRLLERQNACIAQWITPQVLTGTALDLETALSGLILNTYEVTRETEGGMWTLKALRAVPVLEHVRLDSHRRMAREQVDAMMLLFPHVERETLDAAIRLTVEMIHATVEMLFDENMDAAKVSAMMAAMIASQLERIR</sequence>
<reference evidence="10" key="1">
    <citation type="submission" date="2016-10" db="EMBL/GenBank/DDBJ databases">
        <authorList>
            <person name="Varghese N."/>
            <person name="Submissions S."/>
        </authorList>
    </citation>
    <scope>NUCLEOTIDE SEQUENCE [LARGE SCALE GENOMIC DNA]</scope>
    <source>
        <strain evidence="10">ATCC 23835</strain>
    </source>
</reference>
<keyword evidence="10" id="KW-1185">Reference proteome</keyword>
<dbReference type="PRINTS" id="PR00455">
    <property type="entry name" value="HTHTETR"/>
</dbReference>
<dbReference type="GO" id="GO:0000976">
    <property type="term" value="F:transcription cis-regulatory region binding"/>
    <property type="evidence" value="ECO:0007669"/>
    <property type="project" value="TreeGrafter"/>
</dbReference>
<dbReference type="GO" id="GO:0003700">
    <property type="term" value="F:DNA-binding transcription factor activity"/>
    <property type="evidence" value="ECO:0007669"/>
    <property type="project" value="TreeGrafter"/>
</dbReference>
<feature type="domain" description="HTH tetR-type" evidence="6">
    <location>
        <begin position="30"/>
        <end position="90"/>
    </location>
</feature>
<dbReference type="Pfam" id="PF00440">
    <property type="entry name" value="TetR_N"/>
    <property type="match status" value="1"/>
</dbReference>
<dbReference type="GeneID" id="300208760"/>
<dbReference type="RefSeq" id="WP_010452988.1">
    <property type="nucleotide sequence ID" value="NZ_CP162519.1"/>
</dbReference>
<dbReference type="EMBL" id="LT629972">
    <property type="protein sequence ID" value="SEI21902.1"/>
    <property type="molecule type" value="Genomic_DNA"/>
</dbReference>
<evidence type="ECO:0000313" key="10">
    <source>
        <dbReference type="Proteomes" id="UP000199524"/>
    </source>
</evidence>
<dbReference type="PROSITE" id="PS50977">
    <property type="entry name" value="HTH_TETR_2"/>
    <property type="match status" value="1"/>
</dbReference>
<dbReference type="InterPro" id="IPR009057">
    <property type="entry name" value="Homeodomain-like_sf"/>
</dbReference>
<dbReference type="InterPro" id="IPR001647">
    <property type="entry name" value="HTH_TetR"/>
</dbReference>
<accession>A0A1H6PA31</accession>
<dbReference type="Proteomes" id="UP000199524">
    <property type="component" value="Chromosome I"/>
</dbReference>
<gene>
    <name evidence="8" type="ORF">SAMN05216581_4653</name>
    <name evidence="7" type="ORF">SAMN05216598_3842</name>
</gene>
<evidence type="ECO:0000313" key="7">
    <source>
        <dbReference type="EMBL" id="SDT06907.1"/>
    </source>
</evidence>
<feature type="DNA-binding region" description="H-T-H motif" evidence="4">
    <location>
        <begin position="53"/>
        <end position="72"/>
    </location>
</feature>
<dbReference type="SUPFAM" id="SSF46689">
    <property type="entry name" value="Homeodomain-like"/>
    <property type="match status" value="1"/>
</dbReference>
<dbReference type="EMBL" id="LT629777">
    <property type="protein sequence ID" value="SDT06907.1"/>
    <property type="molecule type" value="Genomic_DNA"/>
</dbReference>
<dbReference type="OrthoDB" id="9089941at2"/>
<evidence type="ECO:0000256" key="4">
    <source>
        <dbReference type="PROSITE-ProRule" id="PRU00335"/>
    </source>
</evidence>
<keyword evidence="3" id="KW-0804">Transcription</keyword>
<proteinExistence type="predicted"/>
<reference evidence="7 9" key="2">
    <citation type="submission" date="2016-10" db="EMBL/GenBank/DDBJ databases">
        <authorList>
            <person name="de Groot N.N."/>
        </authorList>
    </citation>
    <scope>NUCLEOTIDE SEQUENCE [LARGE SCALE GENOMIC DNA]</scope>
    <source>
        <strain evidence="7">ATCC 23835</strain>
        <strain evidence="8 9">LMG 2158</strain>
    </source>
</reference>
<dbReference type="InterPro" id="IPR050109">
    <property type="entry name" value="HTH-type_TetR-like_transc_reg"/>
</dbReference>
<evidence type="ECO:0000259" key="6">
    <source>
        <dbReference type="PROSITE" id="PS50977"/>
    </source>
</evidence>
<keyword evidence="1" id="KW-0805">Transcription regulation</keyword>
<evidence type="ECO:0000256" key="1">
    <source>
        <dbReference type="ARBA" id="ARBA00023015"/>
    </source>
</evidence>
<keyword evidence="2 4" id="KW-0238">DNA-binding</keyword>
<dbReference type="Proteomes" id="UP000182272">
    <property type="component" value="Chromosome I"/>
</dbReference>
<evidence type="ECO:0000313" key="9">
    <source>
        <dbReference type="Proteomes" id="UP000182272"/>
    </source>
</evidence>
<name>A0A1H1XCA7_9PSED</name>
<dbReference type="InterPro" id="IPR023772">
    <property type="entry name" value="DNA-bd_HTH_TetR-type_CS"/>
</dbReference>
<evidence type="ECO:0000313" key="8">
    <source>
        <dbReference type="EMBL" id="SEI21902.1"/>
    </source>
</evidence>
<evidence type="ECO:0000256" key="5">
    <source>
        <dbReference type="SAM" id="MobiDB-lite"/>
    </source>
</evidence>
<feature type="compositionally biased region" description="Low complexity" evidence="5">
    <location>
        <begin position="1"/>
        <end position="17"/>
    </location>
</feature>
<feature type="region of interest" description="Disordered" evidence="5">
    <location>
        <begin position="1"/>
        <end position="30"/>
    </location>
</feature>
<dbReference type="PANTHER" id="PTHR30055">
    <property type="entry name" value="HTH-TYPE TRANSCRIPTIONAL REGULATOR RUTR"/>
    <property type="match status" value="1"/>
</dbReference>